<dbReference type="STRING" id="888268.A0A1E5V882"/>
<evidence type="ECO:0000313" key="2">
    <source>
        <dbReference type="Proteomes" id="UP000095767"/>
    </source>
</evidence>
<dbReference type="Proteomes" id="UP000095767">
    <property type="component" value="Unassembled WGS sequence"/>
</dbReference>
<gene>
    <name evidence="1" type="ORF">BAE44_0017622</name>
</gene>
<sequence>MVWLAAICWDLWRPRNNICFEKKLVRSPTEIIFLASSFIIFCAELQGVEDRVALEAGGEALRGAAINLHPREAPSEDTGIVVLK</sequence>
<accession>A0A1E5V882</accession>
<keyword evidence="2" id="KW-1185">Reference proteome</keyword>
<dbReference type="OrthoDB" id="676037at2759"/>
<dbReference type="EMBL" id="LWDX02048116">
    <property type="protein sequence ID" value="OEL21359.1"/>
    <property type="molecule type" value="Genomic_DNA"/>
</dbReference>
<name>A0A1E5V882_9POAL</name>
<organism evidence="1 2">
    <name type="scientific">Dichanthelium oligosanthes</name>
    <dbReference type="NCBI Taxonomy" id="888268"/>
    <lineage>
        <taxon>Eukaryota</taxon>
        <taxon>Viridiplantae</taxon>
        <taxon>Streptophyta</taxon>
        <taxon>Embryophyta</taxon>
        <taxon>Tracheophyta</taxon>
        <taxon>Spermatophyta</taxon>
        <taxon>Magnoliopsida</taxon>
        <taxon>Liliopsida</taxon>
        <taxon>Poales</taxon>
        <taxon>Poaceae</taxon>
        <taxon>PACMAD clade</taxon>
        <taxon>Panicoideae</taxon>
        <taxon>Panicodae</taxon>
        <taxon>Paniceae</taxon>
        <taxon>Dichantheliinae</taxon>
        <taxon>Dichanthelium</taxon>
    </lineage>
</organism>
<protein>
    <submittedName>
        <fullName evidence="1">Uncharacterized protein</fullName>
    </submittedName>
</protein>
<dbReference type="AlphaFoldDB" id="A0A1E5V882"/>
<evidence type="ECO:0000313" key="1">
    <source>
        <dbReference type="EMBL" id="OEL21359.1"/>
    </source>
</evidence>
<reference evidence="1 2" key="1">
    <citation type="submission" date="2016-09" db="EMBL/GenBank/DDBJ databases">
        <title>The draft genome of Dichanthelium oligosanthes: A C3 panicoid grass species.</title>
        <authorList>
            <person name="Studer A.J."/>
            <person name="Schnable J.C."/>
            <person name="Brutnell T.P."/>
        </authorList>
    </citation>
    <scope>NUCLEOTIDE SEQUENCE [LARGE SCALE GENOMIC DNA]</scope>
    <source>
        <strain evidence="2">cv. Kellogg 1175</strain>
        <tissue evidence="1">Leaf</tissue>
    </source>
</reference>
<proteinExistence type="predicted"/>
<comment type="caution">
    <text evidence="1">The sequence shown here is derived from an EMBL/GenBank/DDBJ whole genome shotgun (WGS) entry which is preliminary data.</text>
</comment>